<dbReference type="Pfam" id="PF08220">
    <property type="entry name" value="HTH_DeoR"/>
    <property type="match status" value="1"/>
</dbReference>
<dbReference type="InterPro" id="IPR036388">
    <property type="entry name" value="WH-like_DNA-bd_sf"/>
</dbReference>
<reference evidence="6" key="1">
    <citation type="journal article" date="2019" name="Int. J. Syst. Evol. Microbiol.">
        <title>The Global Catalogue of Microorganisms (GCM) 10K type strain sequencing project: providing services to taxonomists for standard genome sequencing and annotation.</title>
        <authorList>
            <consortium name="The Broad Institute Genomics Platform"/>
            <consortium name="The Broad Institute Genome Sequencing Center for Infectious Disease"/>
            <person name="Wu L."/>
            <person name="Ma J."/>
        </authorList>
    </citation>
    <scope>NUCLEOTIDE SEQUENCE [LARGE SCALE GENOMIC DNA]</scope>
    <source>
        <strain evidence="6">CCUG 37257</strain>
    </source>
</reference>
<dbReference type="PROSITE" id="PS51000">
    <property type="entry name" value="HTH_DEOR_2"/>
    <property type="match status" value="1"/>
</dbReference>
<organism evidence="5 6">
    <name type="scientific">Oceanobacillus aidingensis</name>
    <dbReference type="NCBI Taxonomy" id="645964"/>
    <lineage>
        <taxon>Bacteria</taxon>
        <taxon>Bacillati</taxon>
        <taxon>Bacillota</taxon>
        <taxon>Bacilli</taxon>
        <taxon>Bacillales</taxon>
        <taxon>Bacillaceae</taxon>
        <taxon>Oceanobacillus</taxon>
    </lineage>
</organism>
<keyword evidence="1" id="KW-0805">Transcription regulation</keyword>
<protein>
    <submittedName>
        <fullName evidence="5">DeoR/GlpR family DNA-binding transcription regulator</fullName>
    </submittedName>
</protein>
<dbReference type="Pfam" id="PF00455">
    <property type="entry name" value="DeoRC"/>
    <property type="match status" value="1"/>
</dbReference>
<dbReference type="InterPro" id="IPR018356">
    <property type="entry name" value="Tscrpt_reg_HTH_DeoR_CS"/>
</dbReference>
<sequence length="260" mass="29018">MLREERLKEIERILREKGRVEVGNLSRIFNVTEMTVRRDLDELATQQIAVRSHGGAIIHSDRLLAERPYELRILMNREEKEKIAEAGLSFINDGDKIFIDSSTTGYCLAHSIPNEKRLLIVTGTLSTAVELNNRPNLQVVFIGGDLEKETGSSKGHFAELMISSMNFDIAFIGVPKITPAGILTTSSIDELMIKKSVIKKAKKVIVLVDSSKIGEPDFLELCHINEIDTIITNKDIDEGFLQTCEEEGVDVVLTDVKRPG</sequence>
<evidence type="ECO:0000313" key="6">
    <source>
        <dbReference type="Proteomes" id="UP001595988"/>
    </source>
</evidence>
<dbReference type="SMART" id="SM00420">
    <property type="entry name" value="HTH_DEOR"/>
    <property type="match status" value="1"/>
</dbReference>
<evidence type="ECO:0000259" key="4">
    <source>
        <dbReference type="PROSITE" id="PS51000"/>
    </source>
</evidence>
<name>A0ABV9K1M0_9BACI</name>
<dbReference type="InterPro" id="IPR050313">
    <property type="entry name" value="Carb_Metab_HTH_regulators"/>
</dbReference>
<dbReference type="PANTHER" id="PTHR30363:SF44">
    <property type="entry name" value="AGA OPERON TRANSCRIPTIONAL REPRESSOR-RELATED"/>
    <property type="match status" value="1"/>
</dbReference>
<dbReference type="Proteomes" id="UP001595988">
    <property type="component" value="Unassembled WGS sequence"/>
</dbReference>
<gene>
    <name evidence="5" type="ORF">ACFO3P_16595</name>
</gene>
<dbReference type="RefSeq" id="WP_379542528.1">
    <property type="nucleotide sequence ID" value="NZ_JBHSFT010000045.1"/>
</dbReference>
<dbReference type="PRINTS" id="PR00037">
    <property type="entry name" value="HTHLACR"/>
</dbReference>
<dbReference type="SMART" id="SM01134">
    <property type="entry name" value="DeoRC"/>
    <property type="match status" value="1"/>
</dbReference>
<evidence type="ECO:0000256" key="1">
    <source>
        <dbReference type="ARBA" id="ARBA00023015"/>
    </source>
</evidence>
<dbReference type="SUPFAM" id="SSF100950">
    <property type="entry name" value="NagB/RpiA/CoA transferase-like"/>
    <property type="match status" value="1"/>
</dbReference>
<dbReference type="Gene3D" id="3.40.50.1360">
    <property type="match status" value="1"/>
</dbReference>
<dbReference type="Gene3D" id="1.10.10.10">
    <property type="entry name" value="Winged helix-like DNA-binding domain superfamily/Winged helix DNA-binding domain"/>
    <property type="match status" value="1"/>
</dbReference>
<keyword evidence="3" id="KW-0804">Transcription</keyword>
<dbReference type="SUPFAM" id="SSF46785">
    <property type="entry name" value="Winged helix' DNA-binding domain"/>
    <property type="match status" value="1"/>
</dbReference>
<dbReference type="GO" id="GO:0003677">
    <property type="term" value="F:DNA binding"/>
    <property type="evidence" value="ECO:0007669"/>
    <property type="project" value="UniProtKB-KW"/>
</dbReference>
<dbReference type="InterPro" id="IPR037171">
    <property type="entry name" value="NagB/RpiA_transferase-like"/>
</dbReference>
<evidence type="ECO:0000256" key="2">
    <source>
        <dbReference type="ARBA" id="ARBA00023125"/>
    </source>
</evidence>
<dbReference type="InterPro" id="IPR001034">
    <property type="entry name" value="DeoR_HTH"/>
</dbReference>
<proteinExistence type="predicted"/>
<keyword evidence="6" id="KW-1185">Reference proteome</keyword>
<comment type="caution">
    <text evidence="5">The sequence shown here is derived from an EMBL/GenBank/DDBJ whole genome shotgun (WGS) entry which is preliminary data.</text>
</comment>
<evidence type="ECO:0000313" key="5">
    <source>
        <dbReference type="EMBL" id="MFC4663798.1"/>
    </source>
</evidence>
<accession>A0ABV9K1M0</accession>
<dbReference type="PANTHER" id="PTHR30363">
    <property type="entry name" value="HTH-TYPE TRANSCRIPTIONAL REGULATOR SRLR-RELATED"/>
    <property type="match status" value="1"/>
</dbReference>
<keyword evidence="2 5" id="KW-0238">DNA-binding</keyword>
<dbReference type="PROSITE" id="PS00894">
    <property type="entry name" value="HTH_DEOR_1"/>
    <property type="match status" value="1"/>
</dbReference>
<evidence type="ECO:0000256" key="3">
    <source>
        <dbReference type="ARBA" id="ARBA00023163"/>
    </source>
</evidence>
<dbReference type="InterPro" id="IPR036390">
    <property type="entry name" value="WH_DNA-bd_sf"/>
</dbReference>
<dbReference type="InterPro" id="IPR014036">
    <property type="entry name" value="DeoR-like_C"/>
</dbReference>
<feature type="domain" description="HTH deoR-type" evidence="4">
    <location>
        <begin position="3"/>
        <end position="58"/>
    </location>
</feature>
<dbReference type="EMBL" id="JBHSFT010000045">
    <property type="protein sequence ID" value="MFC4663798.1"/>
    <property type="molecule type" value="Genomic_DNA"/>
</dbReference>